<organism evidence="2 3">
    <name type="scientific">Micractinium conductrix</name>
    <dbReference type="NCBI Taxonomy" id="554055"/>
    <lineage>
        <taxon>Eukaryota</taxon>
        <taxon>Viridiplantae</taxon>
        <taxon>Chlorophyta</taxon>
        <taxon>core chlorophytes</taxon>
        <taxon>Trebouxiophyceae</taxon>
        <taxon>Chlorellales</taxon>
        <taxon>Chlorellaceae</taxon>
        <taxon>Chlorella clade</taxon>
        <taxon>Micractinium</taxon>
    </lineage>
</organism>
<evidence type="ECO:0000256" key="1">
    <source>
        <dbReference type="SAM" id="SignalP"/>
    </source>
</evidence>
<dbReference type="Proteomes" id="UP000239649">
    <property type="component" value="Unassembled WGS sequence"/>
</dbReference>
<evidence type="ECO:0000313" key="2">
    <source>
        <dbReference type="EMBL" id="PSC69808.1"/>
    </source>
</evidence>
<name>A0A2P6V6W2_9CHLO</name>
<evidence type="ECO:0000313" key="3">
    <source>
        <dbReference type="Proteomes" id="UP000239649"/>
    </source>
</evidence>
<keyword evidence="3" id="KW-1185">Reference proteome</keyword>
<keyword evidence="2" id="KW-0413">Isomerase</keyword>
<feature type="signal peptide" evidence="1">
    <location>
        <begin position="1"/>
        <end position="18"/>
    </location>
</feature>
<comment type="caution">
    <text evidence="2">The sequence shown here is derived from an EMBL/GenBank/DDBJ whole genome shotgun (WGS) entry which is preliminary data.</text>
</comment>
<accession>A0A2P6V6W2</accession>
<keyword evidence="1" id="KW-0732">Signal</keyword>
<sequence>MRLLAVLVTLTALVRSYANNLQHRYHATFRACKRAPWPEWTAAAVDPHSFVFAAFAEFGGLVGPHLSACVAVHPCNQHVYAGFDNIDAYMRFYVNCGSGFADLHIKPRIAYHSPIAGTEPPLWKYGGGPPNAWHRNPWDVGGLGRIAKIHKLANTKESGTSYVEGPMQGGWGHNLVNMQDGIAIFDFGPQKWSWVLARDWQHRALSTMVRNVPEIILWGKMKLPFRSKALSVKGMDFRDAQTLSHAIDCRWWITAPSMKVSLAKLVLHIRTLGAVLRRVFKDTGLANAYVTGMYLSGTKAGVSVKLSIGQGLALRAGPATVVGLNALTAPFDVILTAVKGASDFNSSVTLDFVPDSGDTPLPLHRRTIVLCEHNIHCPPGVFPSEDDFSFVWTCNAGLGVCLPLKDEFTGRMRCAPYEGGIR</sequence>
<dbReference type="GO" id="GO:0016853">
    <property type="term" value="F:isomerase activity"/>
    <property type="evidence" value="ECO:0007669"/>
    <property type="project" value="UniProtKB-KW"/>
</dbReference>
<proteinExistence type="predicted"/>
<protein>
    <submittedName>
        <fullName evidence="2">Glucose-6-phosphate isomerase</fullName>
    </submittedName>
</protein>
<gene>
    <name evidence="2" type="ORF">C2E20_6691</name>
</gene>
<dbReference type="AlphaFoldDB" id="A0A2P6V6W2"/>
<reference evidence="2 3" key="1">
    <citation type="journal article" date="2018" name="Plant J.">
        <title>Genome sequences of Chlorella sorokiniana UTEX 1602 and Micractinium conductrix SAG 241.80: implications to maltose excretion by a green alga.</title>
        <authorList>
            <person name="Arriola M.B."/>
            <person name="Velmurugan N."/>
            <person name="Zhang Y."/>
            <person name="Plunkett M.H."/>
            <person name="Hondzo H."/>
            <person name="Barney B.M."/>
        </authorList>
    </citation>
    <scope>NUCLEOTIDE SEQUENCE [LARGE SCALE GENOMIC DNA]</scope>
    <source>
        <strain evidence="2 3">SAG 241.80</strain>
    </source>
</reference>
<feature type="chain" id="PRO_5015119671" evidence="1">
    <location>
        <begin position="19"/>
        <end position="422"/>
    </location>
</feature>
<dbReference type="EMBL" id="LHPF02000024">
    <property type="protein sequence ID" value="PSC69808.1"/>
    <property type="molecule type" value="Genomic_DNA"/>
</dbReference>